<keyword evidence="8 13" id="KW-0378">Hydrolase</keyword>
<dbReference type="FunFam" id="3.40.50.10130:FF:000003">
    <property type="entry name" value="Crossover junction endonuclease MUS81"/>
    <property type="match status" value="1"/>
</dbReference>
<dbReference type="InterPro" id="IPR047416">
    <property type="entry name" value="XPF_nuclease_Mus81"/>
</dbReference>
<dbReference type="GO" id="GO:0031573">
    <property type="term" value="P:mitotic intra-S DNA damage checkpoint signaling"/>
    <property type="evidence" value="ECO:0007669"/>
    <property type="project" value="TreeGrafter"/>
</dbReference>
<dbReference type="Gene3D" id="1.10.150.670">
    <property type="entry name" value="Crossover junction endonuclease EME1, DNA-binding domain"/>
    <property type="match status" value="1"/>
</dbReference>
<dbReference type="InterPro" id="IPR047417">
    <property type="entry name" value="WHD_MUS81"/>
</dbReference>
<dbReference type="CTD" id="80198"/>
<protein>
    <recommendedName>
        <fullName evidence="13">Crossover junction endonuclease MUS81</fullName>
        <ecNumber evidence="13">3.1.22.-</ecNumber>
    </recommendedName>
</protein>
<dbReference type="OrthoDB" id="5963188at2759"/>
<evidence type="ECO:0000259" key="14">
    <source>
        <dbReference type="SMART" id="SM00891"/>
    </source>
</evidence>
<organism evidence="15 17">
    <name type="scientific">Sitophilus oryzae</name>
    <name type="common">Rice weevil</name>
    <name type="synonym">Curculio oryzae</name>
    <dbReference type="NCBI Taxonomy" id="7048"/>
    <lineage>
        <taxon>Eukaryota</taxon>
        <taxon>Metazoa</taxon>
        <taxon>Ecdysozoa</taxon>
        <taxon>Arthropoda</taxon>
        <taxon>Hexapoda</taxon>
        <taxon>Insecta</taxon>
        <taxon>Pterygota</taxon>
        <taxon>Neoptera</taxon>
        <taxon>Endopterygota</taxon>
        <taxon>Coleoptera</taxon>
        <taxon>Polyphaga</taxon>
        <taxon>Cucujiformia</taxon>
        <taxon>Curculionidae</taxon>
        <taxon>Dryophthorinae</taxon>
        <taxon>Sitophilus</taxon>
    </lineage>
</organism>
<evidence type="ECO:0000256" key="3">
    <source>
        <dbReference type="ARBA" id="ARBA00010015"/>
    </source>
</evidence>
<evidence type="ECO:0000256" key="2">
    <source>
        <dbReference type="ARBA" id="ARBA00004123"/>
    </source>
</evidence>
<dbReference type="Pfam" id="PF14716">
    <property type="entry name" value="HHH_8"/>
    <property type="match status" value="1"/>
</dbReference>
<name>A0A6J2YTQ9_SITOR</name>
<keyword evidence="12 13" id="KW-0539">Nucleus</keyword>
<accession>A0A6J2YTQ9</accession>
<evidence type="ECO:0000256" key="4">
    <source>
        <dbReference type="ARBA" id="ARBA00022722"/>
    </source>
</evidence>
<dbReference type="FunFam" id="1.10.150.110:FF:000001">
    <property type="entry name" value="Putative Crossover junction endonuclease MUS81"/>
    <property type="match status" value="1"/>
</dbReference>
<dbReference type="CDD" id="cd21036">
    <property type="entry name" value="WH_MUS81"/>
    <property type="match status" value="1"/>
</dbReference>
<dbReference type="InterPro" id="IPR006166">
    <property type="entry name" value="ERCC4_domain"/>
</dbReference>
<evidence type="ECO:0000256" key="1">
    <source>
        <dbReference type="ARBA" id="ARBA00001946"/>
    </source>
</evidence>
<dbReference type="AlphaFoldDB" id="A0A6J2YTQ9"/>
<dbReference type="SUPFAM" id="SSF52980">
    <property type="entry name" value="Restriction endonuclease-like"/>
    <property type="match status" value="1"/>
</dbReference>
<keyword evidence="5 13" id="KW-0479">Metal-binding</keyword>
<evidence type="ECO:0000313" key="17">
    <source>
        <dbReference type="RefSeq" id="XP_030767483.1"/>
    </source>
</evidence>
<dbReference type="RefSeq" id="XP_030767482.1">
    <property type="nucleotide sequence ID" value="XM_030911622.1"/>
</dbReference>
<dbReference type="InterPro" id="IPR042530">
    <property type="entry name" value="EME1/EME2_C"/>
</dbReference>
<dbReference type="GO" id="GO:0048476">
    <property type="term" value="C:Holliday junction resolvase complex"/>
    <property type="evidence" value="ECO:0007669"/>
    <property type="project" value="UniProtKB-UniRule"/>
</dbReference>
<evidence type="ECO:0000256" key="12">
    <source>
        <dbReference type="ARBA" id="ARBA00023242"/>
    </source>
</evidence>
<comment type="similarity">
    <text evidence="3 13">Belongs to the XPF family.</text>
</comment>
<evidence type="ECO:0000313" key="15">
    <source>
        <dbReference type="Proteomes" id="UP000504635"/>
    </source>
</evidence>
<dbReference type="Pfam" id="PF21136">
    <property type="entry name" value="WHD_MUS81"/>
    <property type="match status" value="1"/>
</dbReference>
<keyword evidence="4 13" id="KW-0540">Nuclease</keyword>
<dbReference type="SUPFAM" id="SSF47802">
    <property type="entry name" value="DNA polymerase beta, N-terminal domain-like"/>
    <property type="match status" value="1"/>
</dbReference>
<dbReference type="InterPro" id="IPR010996">
    <property type="entry name" value="HHH_MUS81"/>
</dbReference>
<keyword evidence="6 13" id="KW-0255">Endonuclease</keyword>
<dbReference type="GO" id="GO:0003677">
    <property type="term" value="F:DNA binding"/>
    <property type="evidence" value="ECO:0007669"/>
    <property type="project" value="UniProtKB-UniRule"/>
</dbReference>
<keyword evidence="15" id="KW-1185">Reference proteome</keyword>
<dbReference type="InterPro" id="IPR027421">
    <property type="entry name" value="DNA_pol_lamdba_lyase_dom_sf"/>
</dbReference>
<comment type="subcellular location">
    <subcellularLocation>
        <location evidence="2 13">Nucleus</location>
    </subcellularLocation>
</comment>
<keyword evidence="10 13" id="KW-0233">DNA recombination</keyword>
<dbReference type="Gene3D" id="1.10.10.10">
    <property type="entry name" value="Winged helix-like DNA-binding domain superfamily/Winged helix DNA-binding domain"/>
    <property type="match status" value="1"/>
</dbReference>
<dbReference type="EC" id="3.1.22.-" evidence="13"/>
<dbReference type="GO" id="GO:0048257">
    <property type="term" value="F:3'-flap endonuclease activity"/>
    <property type="evidence" value="ECO:0007669"/>
    <property type="project" value="TreeGrafter"/>
</dbReference>
<comment type="cofactor">
    <cofactor evidence="1 13">
        <name>Mg(2+)</name>
        <dbReference type="ChEBI" id="CHEBI:18420"/>
    </cofactor>
</comment>
<dbReference type="GO" id="GO:0000727">
    <property type="term" value="P:double-strand break repair via break-induced replication"/>
    <property type="evidence" value="ECO:0007669"/>
    <property type="project" value="UniProtKB-UniRule"/>
</dbReference>
<dbReference type="InterPro" id="IPR011335">
    <property type="entry name" value="Restrct_endonuc-II-like"/>
</dbReference>
<dbReference type="CDD" id="cd20074">
    <property type="entry name" value="XPF_nuclease_Mus81"/>
    <property type="match status" value="1"/>
</dbReference>
<dbReference type="SMART" id="SM00891">
    <property type="entry name" value="ERCC4"/>
    <property type="match status" value="1"/>
</dbReference>
<sequence>MDPVRNKNRVSLKIKCPNPLFEKWLTEWRDKAVANDSKMQYTFNNALHCLRRYPLPLNSGRDCKILKGFGGKICKMLDDKLLKYSNEENYKTKNINMSNAVIDQPFKEYIPQFRSEGEKKNTKNISPQMSKSIDQSFREYIPQQGTGGYAILLAIYKESLKSDYPGFLRKADIILHGQQFVNSSFTKANPGSHYTAWSSMKTLISKKLILKISHPPKYSLSEEGTLLAKRLYEKGYFKCSKPKYLDDNLKEIEVDNAVQDNTSEVIQLSKLCDSRNPLKKDASKYKINKKNTNSYSGMQEFVLTSERFNIILYVDNNETSGKINDEAIIFLKKYNIKYEIKNLKVGDFLWVCRDYETENELVLPFIIERKRMDDFASSIKDKRYHEQKFRLKRSGIENLIYLVESYGKNQHLGLPLQTLYQAASYTALQEHFFIKFTGSLNESIEYLAYFTRTLIQIYKRKTLKSCGKDSLIDVDINQDVLYLMPFKQFNENAVKNKNMKVSEYFIKSLIQIKGMSVERALAITEKYSSPALLRKAYKSMTTMEGEKLLSSIKYDRGGKTIGIALSKTVYQIFNLRNY</sequence>
<dbReference type="GO" id="GO:0008821">
    <property type="term" value="F:crossover junction DNA endonuclease activity"/>
    <property type="evidence" value="ECO:0007669"/>
    <property type="project" value="UniProtKB-UniRule"/>
</dbReference>
<gene>
    <name evidence="16 17" type="primary">LOC115891202</name>
</gene>
<feature type="domain" description="ERCC4" evidence="14">
    <location>
        <begin position="311"/>
        <end position="407"/>
    </location>
</feature>
<evidence type="ECO:0000256" key="7">
    <source>
        <dbReference type="ARBA" id="ARBA00022763"/>
    </source>
</evidence>
<dbReference type="Gene3D" id="1.10.150.110">
    <property type="entry name" value="DNA polymerase beta, N-terminal domain-like"/>
    <property type="match status" value="1"/>
</dbReference>
<comment type="function">
    <text evidence="13">Interacts with EME1 to form a DNA structure-specific endonuclease with substrate preference for branched DNA structures with a 5'-end at the branch nick. Typical substrates include 3'-flap structures, D-loops, replication forks and nicked Holliday junctions. May be required in mitosis for the processing of stalled or collapsed replication fork intermediates. May be required in meiosis for the repair of meiosis-specific double strand breaks subsequent to single-end invasion (SEI).</text>
</comment>
<evidence type="ECO:0000256" key="10">
    <source>
        <dbReference type="ARBA" id="ARBA00023172"/>
    </source>
</evidence>
<dbReference type="Pfam" id="PF21292">
    <property type="entry name" value="EME1-MUS81_C"/>
    <property type="match status" value="1"/>
</dbReference>
<keyword evidence="11 13" id="KW-0234">DNA repair</keyword>
<evidence type="ECO:0000313" key="16">
    <source>
        <dbReference type="RefSeq" id="XP_030767482.1"/>
    </source>
</evidence>
<dbReference type="GO" id="GO:0046872">
    <property type="term" value="F:metal ion binding"/>
    <property type="evidence" value="ECO:0007669"/>
    <property type="project" value="UniProtKB-UniRule"/>
</dbReference>
<evidence type="ECO:0000256" key="13">
    <source>
        <dbReference type="RuleBase" id="RU369042"/>
    </source>
</evidence>
<dbReference type="RefSeq" id="XP_030767483.1">
    <property type="nucleotide sequence ID" value="XM_030911623.1"/>
</dbReference>
<dbReference type="InterPro" id="IPR036388">
    <property type="entry name" value="WH-like_DNA-bd_sf"/>
</dbReference>
<dbReference type="PANTHER" id="PTHR13451">
    <property type="entry name" value="CLASS II CROSSOVER JUNCTION ENDONUCLEASE MUS81"/>
    <property type="match status" value="1"/>
</dbReference>
<evidence type="ECO:0000256" key="6">
    <source>
        <dbReference type="ARBA" id="ARBA00022759"/>
    </source>
</evidence>
<dbReference type="GO" id="GO:0005634">
    <property type="term" value="C:nucleus"/>
    <property type="evidence" value="ECO:0007669"/>
    <property type="project" value="UniProtKB-SubCell"/>
</dbReference>
<evidence type="ECO:0000256" key="8">
    <source>
        <dbReference type="ARBA" id="ARBA00022801"/>
    </source>
</evidence>
<dbReference type="GO" id="GO:0006308">
    <property type="term" value="P:DNA catabolic process"/>
    <property type="evidence" value="ECO:0007669"/>
    <property type="project" value="UniProtKB-UniRule"/>
</dbReference>
<keyword evidence="9 13" id="KW-0460">Magnesium</keyword>
<dbReference type="KEGG" id="soy:115891202"/>
<dbReference type="PANTHER" id="PTHR13451:SF0">
    <property type="entry name" value="CROSSOVER JUNCTION ENDONUCLEASE MUS81"/>
    <property type="match status" value="1"/>
</dbReference>
<dbReference type="FunFam" id="1.10.10.10:FF:000307">
    <property type="entry name" value="Crossover junction endonuclease MUS81"/>
    <property type="match status" value="1"/>
</dbReference>
<reference evidence="16 17" key="1">
    <citation type="submission" date="2025-04" db="UniProtKB">
        <authorList>
            <consortium name="RefSeq"/>
        </authorList>
    </citation>
    <scope>IDENTIFICATION</scope>
    <source>
        <tissue evidence="16 17">Gonads</tissue>
    </source>
</reference>
<keyword evidence="7 13" id="KW-0227">DNA damage</keyword>
<evidence type="ECO:0000256" key="5">
    <source>
        <dbReference type="ARBA" id="ARBA00022723"/>
    </source>
</evidence>
<comment type="subunit">
    <text evidence="13">Interacts with EME1.</text>
</comment>
<dbReference type="GO" id="GO:0000712">
    <property type="term" value="P:resolution of meiotic recombination intermediates"/>
    <property type="evidence" value="ECO:0007669"/>
    <property type="project" value="TreeGrafter"/>
</dbReference>
<evidence type="ECO:0000256" key="9">
    <source>
        <dbReference type="ARBA" id="ARBA00022842"/>
    </source>
</evidence>
<proteinExistence type="inferred from homology"/>
<evidence type="ECO:0000256" key="11">
    <source>
        <dbReference type="ARBA" id="ARBA00023204"/>
    </source>
</evidence>
<dbReference type="InterPro" id="IPR033309">
    <property type="entry name" value="Mus81"/>
</dbReference>
<dbReference type="GeneID" id="115891202"/>
<dbReference type="Pfam" id="PF02732">
    <property type="entry name" value="ERCC4"/>
    <property type="match status" value="1"/>
</dbReference>
<dbReference type="Gene3D" id="3.40.50.10130">
    <property type="match status" value="1"/>
</dbReference>
<dbReference type="GO" id="GO:0031297">
    <property type="term" value="P:replication fork processing"/>
    <property type="evidence" value="ECO:0007669"/>
    <property type="project" value="UniProtKB-ARBA"/>
</dbReference>
<dbReference type="Proteomes" id="UP000504635">
    <property type="component" value="Unplaced"/>
</dbReference>